<dbReference type="RefSeq" id="WP_386736209.1">
    <property type="nucleotide sequence ID" value="NZ_JBHRXI010000016.1"/>
</dbReference>
<dbReference type="EMBL" id="JBHRXI010000016">
    <property type="protein sequence ID" value="MFC3614932.1"/>
    <property type="molecule type" value="Genomic_DNA"/>
</dbReference>
<evidence type="ECO:0000313" key="1">
    <source>
        <dbReference type="EMBL" id="MFC3614932.1"/>
    </source>
</evidence>
<proteinExistence type="predicted"/>
<organism evidence="1 2">
    <name type="scientific">Lutimaribacter marinistellae</name>
    <dbReference type="NCBI Taxonomy" id="1820329"/>
    <lineage>
        <taxon>Bacteria</taxon>
        <taxon>Pseudomonadati</taxon>
        <taxon>Pseudomonadota</taxon>
        <taxon>Alphaproteobacteria</taxon>
        <taxon>Rhodobacterales</taxon>
        <taxon>Roseobacteraceae</taxon>
        <taxon>Lutimaribacter</taxon>
    </lineage>
</organism>
<accession>A0ABV7TH42</accession>
<protein>
    <submittedName>
        <fullName evidence="1">Uncharacterized protein</fullName>
    </submittedName>
</protein>
<sequence>MGKVIKDLLLALLNATLILVAVCLFLGWKLMSTVDGVVATAASNLELLRPLREEVGGMRDDVQGLRQDLAALVEGADGLSSAAAQRLSARAEALEARLDAVGTRLSDTLGSPEELIDHTIETAADRAARSIADLRGCTLPD</sequence>
<reference evidence="2" key="1">
    <citation type="journal article" date="2019" name="Int. J. Syst. Evol. Microbiol.">
        <title>The Global Catalogue of Microorganisms (GCM) 10K type strain sequencing project: providing services to taxonomists for standard genome sequencing and annotation.</title>
        <authorList>
            <consortium name="The Broad Institute Genomics Platform"/>
            <consortium name="The Broad Institute Genome Sequencing Center for Infectious Disease"/>
            <person name="Wu L."/>
            <person name="Ma J."/>
        </authorList>
    </citation>
    <scope>NUCLEOTIDE SEQUENCE [LARGE SCALE GENOMIC DNA]</scope>
    <source>
        <strain evidence="2">KCTC 42911</strain>
    </source>
</reference>
<evidence type="ECO:0000313" key="2">
    <source>
        <dbReference type="Proteomes" id="UP001595629"/>
    </source>
</evidence>
<comment type="caution">
    <text evidence="1">The sequence shown here is derived from an EMBL/GenBank/DDBJ whole genome shotgun (WGS) entry which is preliminary data.</text>
</comment>
<dbReference type="Proteomes" id="UP001595629">
    <property type="component" value="Unassembled WGS sequence"/>
</dbReference>
<keyword evidence="2" id="KW-1185">Reference proteome</keyword>
<gene>
    <name evidence="1" type="ORF">ACFORG_14270</name>
</gene>
<name>A0ABV7TH42_9RHOB</name>